<dbReference type="WBParaSite" id="SSLN_0000444501-mRNA-1">
    <property type="protein sequence ID" value="SSLN_0000444501-mRNA-1"/>
    <property type="gene ID" value="SSLN_0000444501"/>
</dbReference>
<dbReference type="SMART" id="SM00248">
    <property type="entry name" value="ANK"/>
    <property type="match status" value="1"/>
</dbReference>
<sequence>MIRLSVGTRHRLCHQHVQFVTPPDKDIIQQAPVSRPEEQPGRLRLLRDCRQSLILEMTRFFSSIRQYWKSPLSPARPVGHASGRRLMPHREAEEGVGQQETVFRTGSQKKEAVIVTATETMGTQHSLPGSVVYPDASVKDCDGDTPLHDAISGQNLAMVELLLSDRADLTITNSLGHNCLHHGALVEILARACQHDFRTPFELESPGACYSPPFIDPALCSAPPSVSEHLYY</sequence>
<dbReference type="PROSITE" id="PS50297">
    <property type="entry name" value="ANK_REP_REGION"/>
    <property type="match status" value="1"/>
</dbReference>
<keyword evidence="1" id="KW-0040">ANK repeat</keyword>
<proteinExistence type="predicted"/>
<feature type="repeat" description="ANK" evidence="1">
    <location>
        <begin position="142"/>
        <end position="174"/>
    </location>
</feature>
<evidence type="ECO:0000313" key="3">
    <source>
        <dbReference type="Proteomes" id="UP000275846"/>
    </source>
</evidence>
<dbReference type="STRING" id="70667.A0A183SJA0"/>
<reference evidence="2 3" key="2">
    <citation type="submission" date="2018-11" db="EMBL/GenBank/DDBJ databases">
        <authorList>
            <consortium name="Pathogen Informatics"/>
        </authorList>
    </citation>
    <scope>NUCLEOTIDE SEQUENCE [LARGE SCALE GENOMIC DNA]</scope>
    <source>
        <strain evidence="2 3">NST_G2</strain>
    </source>
</reference>
<evidence type="ECO:0000313" key="2">
    <source>
        <dbReference type="EMBL" id="VDL90683.1"/>
    </source>
</evidence>
<reference evidence="4" key="1">
    <citation type="submission" date="2016-06" db="UniProtKB">
        <authorList>
            <consortium name="WormBaseParasite"/>
        </authorList>
    </citation>
    <scope>IDENTIFICATION</scope>
</reference>
<dbReference type="SUPFAM" id="SSF48403">
    <property type="entry name" value="Ankyrin repeat"/>
    <property type="match status" value="1"/>
</dbReference>
<dbReference type="InterPro" id="IPR002110">
    <property type="entry name" value="Ankyrin_rpt"/>
</dbReference>
<dbReference type="Pfam" id="PF00023">
    <property type="entry name" value="Ank"/>
    <property type="match status" value="1"/>
</dbReference>
<dbReference type="Proteomes" id="UP000275846">
    <property type="component" value="Unassembled WGS sequence"/>
</dbReference>
<accession>A0A183SJA0</accession>
<dbReference type="AlphaFoldDB" id="A0A183SJA0"/>
<keyword evidence="3" id="KW-1185">Reference proteome</keyword>
<organism evidence="4">
    <name type="scientific">Schistocephalus solidus</name>
    <name type="common">Tapeworm</name>
    <dbReference type="NCBI Taxonomy" id="70667"/>
    <lineage>
        <taxon>Eukaryota</taxon>
        <taxon>Metazoa</taxon>
        <taxon>Spiralia</taxon>
        <taxon>Lophotrochozoa</taxon>
        <taxon>Platyhelminthes</taxon>
        <taxon>Cestoda</taxon>
        <taxon>Eucestoda</taxon>
        <taxon>Diphyllobothriidea</taxon>
        <taxon>Diphyllobothriidae</taxon>
        <taxon>Schistocephalus</taxon>
    </lineage>
</organism>
<gene>
    <name evidence="2" type="ORF">SSLN_LOCUS4298</name>
</gene>
<dbReference type="OrthoDB" id="194358at2759"/>
<dbReference type="PROSITE" id="PS50088">
    <property type="entry name" value="ANK_REPEAT"/>
    <property type="match status" value="1"/>
</dbReference>
<evidence type="ECO:0000313" key="4">
    <source>
        <dbReference type="WBParaSite" id="SSLN_0000444501-mRNA-1"/>
    </source>
</evidence>
<dbReference type="Gene3D" id="1.25.40.20">
    <property type="entry name" value="Ankyrin repeat-containing domain"/>
    <property type="match status" value="1"/>
</dbReference>
<protein>
    <submittedName>
        <fullName evidence="4">ANK_REP_REGION domain-containing protein</fullName>
    </submittedName>
</protein>
<name>A0A183SJA0_SCHSO</name>
<dbReference type="EMBL" id="UYSU01032815">
    <property type="protein sequence ID" value="VDL90683.1"/>
    <property type="molecule type" value="Genomic_DNA"/>
</dbReference>
<evidence type="ECO:0000256" key="1">
    <source>
        <dbReference type="PROSITE-ProRule" id="PRU00023"/>
    </source>
</evidence>
<dbReference type="InterPro" id="IPR036770">
    <property type="entry name" value="Ankyrin_rpt-contain_sf"/>
</dbReference>